<evidence type="ECO:0000313" key="3">
    <source>
        <dbReference type="RefSeq" id="XP_022093859.1"/>
    </source>
</evidence>
<organism evidence="2 3">
    <name type="scientific">Acanthaster planci</name>
    <name type="common">Crown-of-thorns starfish</name>
    <dbReference type="NCBI Taxonomy" id="133434"/>
    <lineage>
        <taxon>Eukaryota</taxon>
        <taxon>Metazoa</taxon>
        <taxon>Echinodermata</taxon>
        <taxon>Eleutherozoa</taxon>
        <taxon>Asterozoa</taxon>
        <taxon>Asteroidea</taxon>
        <taxon>Valvatacea</taxon>
        <taxon>Valvatida</taxon>
        <taxon>Acanthasteridae</taxon>
        <taxon>Acanthaster</taxon>
    </lineage>
</organism>
<dbReference type="GeneID" id="110981021"/>
<dbReference type="KEGG" id="aplc:110981021"/>
<name>A0A8B7YKR4_ACAPL</name>
<evidence type="ECO:0000256" key="1">
    <source>
        <dbReference type="SAM" id="MobiDB-lite"/>
    </source>
</evidence>
<gene>
    <name evidence="3" type="primary">LOC110981021</name>
</gene>
<sequence>MASSRHSQGPSTGRETNVDTATRKREGVKFVLHTGAVNASEVVICFRWEKEKLKKNGSQNLWSCEIFPPLDQSYYFQYCCNPTNTSASERTQFFKQSPSWPRHVHRNVVSENLPTTYFGGMVFHLQDLYAGIRSNNFEIKIVELKQLLSPSGGTKCDLREYLPPNKDDLKRNSLFLWVVQSLSSATSTSQLAFLSVLVANVSYHKRDSGVDIISIFDDAGLRKLISNLHKAPRSVIFDYSTEHKLKILVPKVLKELGEHHWLYVLLYCYPLFDTYEILDYTSKSRDDPPSSECITGTILPRLKEDTTVRQNRQLFEKTTDLLERQQKHQCSGEREKHEGAVTGASKVLKDEPLEGDTLTTSTEESEEARVLTDSQTTPQVAHTEQPMLQDVVKHPNAAMVGERNTSADSYRSSLLDTPEKTSLVTDDILSTPDAASQWTSYQFHVLLEAEQASGVLLYLYEDQGQKTHRMVIPMAFKNVSTKFSNTSWKRAYSEVKLVTGHKYRYKYAYKYNGGLRNFYKQVENTEQDERPVKSMVHEDVFVDTSSSLEKVLMGRVLHEVGRCNAVKANNLSQSLDSNHASEIRILKANIEDQKVIKSVQIHITELIKSKHSSDAQVIFLARLLGNCSTKAALPSLKKVGGTILQALVNCKEIIDPFLDQTKNKDMVCDLVDIVVHSLRTVQGSWLQLVQYTYPGLLNAGDLCRLQQNWKSDTSVSGAQLKPVPYEDLLSFCCKNCVSDDDARLLRLVFESNVPVKVLLQVLERHGQSPVFRDNDVYKSWVKHTIQKQMQTLTKENVEGLHDVWKMVYEMKTLALELLTREVVLEALTHCDEWSSNTAKNWFSDETFWMTSADVNLCSNFRAVLKKMLTQKNQQAGIDSFLTVVSKTWVTKWLSPEELEKLTEVGFLSQLQLEVQPSYLLPKMYLFLSTIHTTKWLEDLPNLIKTMDNRAKNFISEKNQLNTLLQKVFTNSLNDTSEIRSQKEIEIVTMHAIWMIQKRQITPYSACRLLSPYAPNGQLGVHSKPAADVTSTIIEVVSDQRDIFKILEDFSFWELIFQARGESASEIWGQERSKAVIQLLQSVQQSFVKMSVSVRFIHKLVKTKKLDELRLLCQMVTSHSKEVFAINEKPFQEAVGVIERHGYLLDKCEDFLTFYEGFAMNTCQNDLEAMREEVHLRRQDIHVDSNVDLKSLVIAHYWGVLHTVIEIAEVVSDIAKSKVFFNLCLCVVEEESYDMEEEQPLQVISFAELVSKKCLPKFRSLCTDIAQGCEGVRAGDIKLALNGVLEHELSVELDIMSRFSDETITDQAKVLLKSWVKLELIRQYAKQLRCLFQTFEVPCHTSCQLIQDVDMLLNIFESVNSTEPLQQVHLAVKRIEDVDQKFTDEDWRAIDELINFEELIQFLKPIIDDDLRNLTDAVEERSDSFVNESTVSDLIEVQRYMGSFLRVGVLDTPENLINAIAESRDLGIKNISDKIKTCNDHFHALKNLYNNIAQRGEMTKKIIHRCY</sequence>
<accession>A0A8B7YKR4</accession>
<dbReference type="Proteomes" id="UP000694845">
    <property type="component" value="Unplaced"/>
</dbReference>
<evidence type="ECO:0000313" key="2">
    <source>
        <dbReference type="Proteomes" id="UP000694845"/>
    </source>
</evidence>
<protein>
    <submittedName>
        <fullName evidence="3">Uncharacterized protein LOC110981021</fullName>
    </submittedName>
</protein>
<feature type="region of interest" description="Disordered" evidence="1">
    <location>
        <begin position="350"/>
        <end position="379"/>
    </location>
</feature>
<dbReference type="RefSeq" id="XP_022093859.1">
    <property type="nucleotide sequence ID" value="XM_022238167.1"/>
</dbReference>
<dbReference type="OrthoDB" id="2447043at2759"/>
<reference evidence="3" key="1">
    <citation type="submission" date="2025-08" db="UniProtKB">
        <authorList>
            <consortium name="RefSeq"/>
        </authorList>
    </citation>
    <scope>IDENTIFICATION</scope>
</reference>
<feature type="compositionally biased region" description="Basic and acidic residues" evidence="1">
    <location>
        <begin position="325"/>
        <end position="339"/>
    </location>
</feature>
<keyword evidence="2" id="KW-1185">Reference proteome</keyword>
<feature type="region of interest" description="Disordered" evidence="1">
    <location>
        <begin position="1"/>
        <end position="20"/>
    </location>
</feature>
<dbReference type="OMA" id="GCKEDER"/>
<proteinExistence type="predicted"/>
<feature type="region of interest" description="Disordered" evidence="1">
    <location>
        <begin position="325"/>
        <end position="344"/>
    </location>
</feature>